<dbReference type="PaxDb" id="3702-AT3G51580.2"/>
<dbReference type="TAIR" id="AT3G51580"/>
<accession>F4J4F8</accession>
<feature type="domain" description="DUF7356" evidence="4">
    <location>
        <begin position="221"/>
        <end position="284"/>
    </location>
</feature>
<dbReference type="PANTHER" id="PTHR34200:SF2">
    <property type="entry name" value="TRANSMEMBRANE PROTEIN"/>
    <property type="match status" value="1"/>
</dbReference>
<evidence type="ECO:0000313" key="6">
    <source>
        <dbReference type="EMBL" id="AEE78809.1"/>
    </source>
</evidence>
<keyword evidence="7" id="KW-1185">Reference proteome</keyword>
<sequence>MDRSSVLTLLLLILFISNASSFDRFRELVDEETQKDNSNSTTKQESPLINPQPIGDGKSNVTSSEPTLPTSNSTNTNPKEPDSMSPPPPLIPVNEKNDTKVLNTTEPMSPPPPPANLTDSQDSGKLPANMAPPPKSLESGKNETEPGKESPPLAKDPAKGKDDKGSSESASVDTCVGKSNICRTENSLVACTLSIDKGYETFLDIIVIPQQFARSLLCAANWLILVQNEGETSLKAKIVLPVNALQELTLPKHQSQKVNISISGDTNKIILDTGKGQCALHMYPSEESTLPFHFPSYEKLVTPINGAYFLIVSVIIFGGIWAFCLCRKNRRAGSGVPYRELELSGGPGLENESGVHDVETADWDEGWDDDWDENNAVKSPGSAAKSVSISANGLTARAPNRDGWDHDWDD</sequence>
<evidence type="ECO:0000256" key="2">
    <source>
        <dbReference type="SAM" id="Phobius"/>
    </source>
</evidence>
<feature type="compositionally biased region" description="Acidic residues" evidence="1">
    <location>
        <begin position="363"/>
        <end position="373"/>
    </location>
</feature>
<feature type="compositionally biased region" description="Basic and acidic residues" evidence="1">
    <location>
        <begin position="399"/>
        <end position="410"/>
    </location>
</feature>
<feature type="compositionally biased region" description="Low complexity" evidence="1">
    <location>
        <begin position="62"/>
        <end position="78"/>
    </location>
</feature>
<dbReference type="GeneID" id="824321"/>
<dbReference type="Proteomes" id="UP000006548">
    <property type="component" value="Chromosome 3"/>
</dbReference>
<dbReference type="GO" id="GO:0005768">
    <property type="term" value="C:endosome"/>
    <property type="evidence" value="ECO:0007005"/>
    <property type="project" value="TAIR"/>
</dbReference>
<evidence type="ECO:0000313" key="7">
    <source>
        <dbReference type="Proteomes" id="UP000006548"/>
    </source>
</evidence>
<feature type="transmembrane region" description="Helical" evidence="2">
    <location>
        <begin position="306"/>
        <end position="326"/>
    </location>
</feature>
<protein>
    <submittedName>
        <fullName evidence="6">Transmembrane protein</fullName>
    </submittedName>
</protein>
<dbReference type="Pfam" id="PF24053">
    <property type="entry name" value="DUF7356"/>
    <property type="match status" value="1"/>
</dbReference>
<feature type="compositionally biased region" description="Basic and acidic residues" evidence="1">
    <location>
        <begin position="138"/>
        <end position="148"/>
    </location>
</feature>
<name>F4J4F8_ARATH</name>
<feature type="region of interest" description="Disordered" evidence="1">
    <location>
        <begin position="31"/>
        <end position="174"/>
    </location>
</feature>
<keyword evidence="2" id="KW-1133">Transmembrane helix</keyword>
<reference evidence="7" key="2">
    <citation type="journal article" date="2017" name="Plant J.">
        <title>Araport11: a complete reannotation of the Arabidopsis thaliana reference genome.</title>
        <authorList>
            <person name="Cheng C.Y."/>
            <person name="Krishnakumar V."/>
            <person name="Chan A.P."/>
            <person name="Thibaud-Nissen F."/>
            <person name="Schobel S."/>
            <person name="Town C.D."/>
        </authorList>
    </citation>
    <scope>GENOME REANNOTATION</scope>
    <source>
        <strain evidence="7">cv. Columbia</strain>
    </source>
</reference>
<evidence type="ECO:0007829" key="9">
    <source>
        <dbReference type="ProteomicsDB" id="F4J4F8"/>
    </source>
</evidence>
<evidence type="ECO:0000259" key="4">
    <source>
        <dbReference type="Pfam" id="PF24053"/>
    </source>
</evidence>
<feature type="chain" id="PRO_5003309598" evidence="3">
    <location>
        <begin position="22"/>
        <end position="410"/>
    </location>
</feature>
<dbReference type="SMR" id="F4J4F8"/>
<keyword evidence="2" id="KW-0472">Membrane</keyword>
<feature type="region of interest" description="Disordered" evidence="1">
    <location>
        <begin position="363"/>
        <end position="410"/>
    </location>
</feature>
<evidence type="ECO:0000256" key="1">
    <source>
        <dbReference type="SAM" id="MobiDB-lite"/>
    </source>
</evidence>
<dbReference type="InterPro" id="IPR055780">
    <property type="entry name" value="DUF7356"/>
</dbReference>
<dbReference type="AlphaFoldDB" id="F4J4F8"/>
<dbReference type="GO" id="GO:0005794">
    <property type="term" value="C:Golgi apparatus"/>
    <property type="evidence" value="ECO:0007005"/>
    <property type="project" value="TAIR"/>
</dbReference>
<dbReference type="eggNOG" id="ENOG502RY8S">
    <property type="taxonomic scope" value="Eukaryota"/>
</dbReference>
<dbReference type="GO" id="GO:0005802">
    <property type="term" value="C:trans-Golgi network"/>
    <property type="evidence" value="ECO:0007005"/>
    <property type="project" value="TAIR"/>
</dbReference>
<dbReference type="InParanoid" id="F4J4F8"/>
<organism evidence="6 7">
    <name type="scientific">Arabidopsis thaliana</name>
    <name type="common">Mouse-ear cress</name>
    <dbReference type="NCBI Taxonomy" id="3702"/>
    <lineage>
        <taxon>Eukaryota</taxon>
        <taxon>Viridiplantae</taxon>
        <taxon>Streptophyta</taxon>
        <taxon>Embryophyta</taxon>
        <taxon>Tracheophyta</taxon>
        <taxon>Spermatophyta</taxon>
        <taxon>Magnoliopsida</taxon>
        <taxon>eudicotyledons</taxon>
        <taxon>Gunneridae</taxon>
        <taxon>Pentapetalae</taxon>
        <taxon>rosids</taxon>
        <taxon>malvids</taxon>
        <taxon>Brassicales</taxon>
        <taxon>Brassicaceae</taxon>
        <taxon>Camelineae</taxon>
        <taxon>Arabidopsis</taxon>
    </lineage>
</organism>
<dbReference type="HOGENOM" id="CLU_050144_2_0_1"/>
<evidence type="ECO:0000256" key="3">
    <source>
        <dbReference type="SAM" id="SignalP"/>
    </source>
</evidence>
<feature type="compositionally biased region" description="Polar residues" evidence="1">
    <location>
        <begin position="36"/>
        <end position="49"/>
    </location>
</feature>
<dbReference type="KEGG" id="ath:AT3G51580"/>
<keyword evidence="8 9" id="KW-1267">Proteomics identification</keyword>
<evidence type="ECO:0007829" key="8">
    <source>
        <dbReference type="PeptideAtlas" id="F4J4F8"/>
    </source>
</evidence>
<evidence type="ECO:0000313" key="5">
    <source>
        <dbReference type="Araport" id="AT3G51580"/>
    </source>
</evidence>
<feature type="signal peptide" evidence="3">
    <location>
        <begin position="1"/>
        <end position="21"/>
    </location>
</feature>
<reference evidence="6 7" key="1">
    <citation type="journal article" date="2000" name="Nature">
        <title>Sequence and analysis of chromosome 3 of the plant Arabidopsis thaliana.</title>
        <authorList>
            <consortium name="European Union Chromosome 3 Arabidopsis Sequencing Consortium"/>
            <consortium name="Institute for Genomic Research"/>
            <consortium name="Kazusa DNA Research Institute"/>
            <person name="Salanoubat M."/>
            <person name="Lemcke K."/>
            <person name="Rieger M."/>
            <person name="Ansorge W."/>
            <person name="Unseld M."/>
            <person name="Fartmann B."/>
            <person name="Valle G."/>
            <person name="Blocker H."/>
            <person name="Perez-Alonso M."/>
            <person name="Obermaier B."/>
            <person name="Delseny M."/>
            <person name="Boutry M."/>
            <person name="Grivell L.A."/>
            <person name="Mache R."/>
            <person name="Puigdomenech P."/>
            <person name="De Simone V."/>
            <person name="Choisne N."/>
            <person name="Artiguenave F."/>
            <person name="Robert C."/>
            <person name="Brottier P."/>
            <person name="Wincker P."/>
            <person name="Cattolico L."/>
            <person name="Weissenbach J."/>
            <person name="Saurin W."/>
            <person name="Quetier F."/>
            <person name="Schafer M."/>
            <person name="Muller-Auer S."/>
            <person name="Gabel C."/>
            <person name="Fuchs M."/>
            <person name="Benes V."/>
            <person name="Wurmbach E."/>
            <person name="Drzonek H."/>
            <person name="Erfle H."/>
            <person name="Jordan N."/>
            <person name="Bangert S."/>
            <person name="Wiedelmann R."/>
            <person name="Kranz H."/>
            <person name="Voss H."/>
            <person name="Holland R."/>
            <person name="Brandt P."/>
            <person name="Nyakatura G."/>
            <person name="Vezzi A."/>
            <person name="D'Angelo M."/>
            <person name="Pallavicini A."/>
            <person name="Toppo S."/>
            <person name="Simionati B."/>
            <person name="Conrad A."/>
            <person name="Hornischer K."/>
            <person name="Kauer G."/>
            <person name="Lohnert T.H."/>
            <person name="Nordsiek G."/>
            <person name="Reichelt J."/>
            <person name="Scharfe M."/>
            <person name="Schon O."/>
            <person name="Bargues M."/>
            <person name="Terol J."/>
            <person name="Climent J."/>
            <person name="Navarro P."/>
            <person name="Collado C."/>
            <person name="Perez-Perez A."/>
            <person name="Ottenwalder B."/>
            <person name="Duchemin D."/>
            <person name="Cooke R."/>
            <person name="Laudie M."/>
            <person name="Berger-Llauro C."/>
            <person name="Purnelle B."/>
            <person name="Masuy D."/>
            <person name="de Haan M."/>
            <person name="Maarse A.C."/>
            <person name="Alcaraz J.P."/>
            <person name="Cottet A."/>
            <person name="Casacuberta E."/>
            <person name="Monfort A."/>
            <person name="Argiriou A."/>
            <person name="flores M."/>
            <person name="Liguori R."/>
            <person name="Vitale D."/>
            <person name="Mannhaupt G."/>
            <person name="Haase D."/>
            <person name="Schoof H."/>
            <person name="Rudd S."/>
            <person name="Zaccaria P."/>
            <person name="Mewes H.W."/>
            <person name="Mayer K.F."/>
            <person name="Kaul S."/>
            <person name="Town C.D."/>
            <person name="Koo H.L."/>
            <person name="Tallon L.J."/>
            <person name="Jenkins J."/>
            <person name="Rooney T."/>
            <person name="Rizzo M."/>
            <person name="Walts A."/>
            <person name="Utterback T."/>
            <person name="Fujii C.Y."/>
            <person name="Shea T.P."/>
            <person name="Creasy T.H."/>
            <person name="Haas B."/>
            <person name="Maiti R."/>
            <person name="Wu D."/>
            <person name="Peterson J."/>
            <person name="Van Aken S."/>
            <person name="Pai G."/>
            <person name="Militscher J."/>
            <person name="Sellers P."/>
            <person name="Gill J.E."/>
            <person name="Feldblyum T.V."/>
            <person name="Preuss D."/>
            <person name="Lin X."/>
            <person name="Nierman W.C."/>
            <person name="Salzberg S.L."/>
            <person name="White O."/>
            <person name="Venter J.C."/>
            <person name="Fraser C.M."/>
            <person name="Kaneko T."/>
            <person name="Nakamura Y."/>
            <person name="Sato S."/>
            <person name="Kato T."/>
            <person name="Asamizu E."/>
            <person name="Sasamoto S."/>
            <person name="Kimura T."/>
            <person name="Idesawa K."/>
            <person name="Kawashima K."/>
            <person name="Kishida Y."/>
            <person name="Kiyokawa C."/>
            <person name="Kohara M."/>
            <person name="Matsumoto M."/>
            <person name="Matsuno A."/>
            <person name="Muraki A."/>
            <person name="Nakayama S."/>
            <person name="Nakazaki N."/>
            <person name="Shinpo S."/>
            <person name="Takeuchi C."/>
            <person name="Wada T."/>
            <person name="Watanabe A."/>
            <person name="Yamada M."/>
            <person name="Yasuda M."/>
            <person name="Tabata S."/>
        </authorList>
    </citation>
    <scope>NUCLEOTIDE SEQUENCE [LARGE SCALE GENOMIC DNA]</scope>
    <source>
        <strain evidence="7">cv. Columbia</strain>
    </source>
</reference>
<dbReference type="EMBL" id="CP002686">
    <property type="protein sequence ID" value="AEE78809.1"/>
    <property type="molecule type" value="Genomic_DNA"/>
</dbReference>
<keyword evidence="3" id="KW-0732">Signal</keyword>
<dbReference type="GO" id="GO:0005797">
    <property type="term" value="C:Golgi medial cisterna"/>
    <property type="evidence" value="ECO:0007005"/>
    <property type="project" value="TAIR"/>
</dbReference>
<dbReference type="ExpressionAtlas" id="F4J4F8">
    <property type="expression patterns" value="baseline and differential"/>
</dbReference>
<dbReference type="ProteomicsDB" id="205548"/>
<feature type="compositionally biased region" description="Basic and acidic residues" evidence="1">
    <location>
        <begin position="156"/>
        <end position="166"/>
    </location>
</feature>
<dbReference type="PANTHER" id="PTHR34200">
    <property type="entry name" value="DENTIN SIALOPHOSPHOPROTEIN-LIKE ISOFORM X1"/>
    <property type="match status" value="1"/>
</dbReference>
<keyword evidence="2 6" id="KW-0812">Transmembrane</keyword>
<gene>
    <name evidence="5 6" type="ordered locus">At3g51580</name>
    <name evidence="6" type="ORF">T18N14.6</name>
</gene>
<dbReference type="Araport" id="AT3G51580"/>
<proteinExistence type="evidence at protein level"/>
<dbReference type="FunCoup" id="F4J4F8">
    <property type="interactions" value="1450"/>
</dbReference>